<accession>A0A5R8ZVN5</accession>
<comment type="caution">
    <text evidence="10">The sequence shown here is derived from an EMBL/GenBank/DDBJ whole genome shotgun (WGS) entry which is preliminary data.</text>
</comment>
<protein>
    <recommendedName>
        <fullName evidence="8">Phospho-2-dehydro-3-deoxyheptonate aldolase</fullName>
        <ecNumber evidence="8">2.5.1.54</ecNumber>
    </recommendedName>
</protein>
<evidence type="ECO:0000256" key="6">
    <source>
        <dbReference type="ARBA" id="ARBA00023141"/>
    </source>
</evidence>
<dbReference type="GO" id="GO:0008652">
    <property type="term" value="P:amino acid biosynthetic process"/>
    <property type="evidence" value="ECO:0007669"/>
    <property type="project" value="UniProtKB-KW"/>
</dbReference>
<organism evidence="10 11">
    <name type="scientific">Pseudomonas nitroreducens</name>
    <dbReference type="NCBI Taxonomy" id="46680"/>
    <lineage>
        <taxon>Bacteria</taxon>
        <taxon>Pseudomonadati</taxon>
        <taxon>Pseudomonadota</taxon>
        <taxon>Gammaproteobacteria</taxon>
        <taxon>Pseudomonadales</taxon>
        <taxon>Pseudomonadaceae</taxon>
        <taxon>Pseudomonas</taxon>
    </lineage>
</organism>
<dbReference type="RefSeq" id="WP_138216876.1">
    <property type="nucleotide sequence ID" value="NZ_VASG01000011.1"/>
</dbReference>
<dbReference type="GO" id="GO:0005737">
    <property type="term" value="C:cytoplasm"/>
    <property type="evidence" value="ECO:0007669"/>
    <property type="project" value="TreeGrafter"/>
</dbReference>
<dbReference type="EMBL" id="VASG01000011">
    <property type="protein sequence ID" value="TLP69529.1"/>
    <property type="molecule type" value="Genomic_DNA"/>
</dbReference>
<evidence type="ECO:0000256" key="2">
    <source>
        <dbReference type="ARBA" id="ARBA00004688"/>
    </source>
</evidence>
<dbReference type="InterPro" id="IPR013785">
    <property type="entry name" value="Aldolase_TIM"/>
</dbReference>
<dbReference type="InterPro" id="IPR006219">
    <property type="entry name" value="DAHP_synth_1"/>
</dbReference>
<evidence type="ECO:0000259" key="9">
    <source>
        <dbReference type="Pfam" id="PF00793"/>
    </source>
</evidence>
<comment type="function">
    <text evidence="1 8">Stereospecific condensation of phosphoenolpyruvate (PEP) and D-erythrose-4-phosphate (E4P) giving rise to 3-deoxy-D-arabino-heptulosonate-7-phosphate (DAHP).</text>
</comment>
<dbReference type="GO" id="GO:0009423">
    <property type="term" value="P:chorismate biosynthetic process"/>
    <property type="evidence" value="ECO:0007669"/>
    <property type="project" value="UniProtKB-UniPathway"/>
</dbReference>
<keyword evidence="5 8" id="KW-0808">Transferase</keyword>
<gene>
    <name evidence="10" type="ORF">FEA48_29010</name>
</gene>
<dbReference type="PANTHER" id="PTHR21225:SF12">
    <property type="entry name" value="PHOSPHO-2-DEHYDRO-3-DEOXYHEPTONATE ALDOLASE, TYROSINE-INHIBITED"/>
    <property type="match status" value="1"/>
</dbReference>
<evidence type="ECO:0000256" key="1">
    <source>
        <dbReference type="ARBA" id="ARBA00003726"/>
    </source>
</evidence>
<feature type="domain" description="DAHP synthetase I/KDSA" evidence="9">
    <location>
        <begin position="63"/>
        <end position="354"/>
    </location>
</feature>
<sequence length="365" mass="39135">MNASTSTLIRPEHAATAEVLDLPLPSARRREHPLPSPAELRQRLPLSAAMAHRVREGRESIRAVLDGRDPRPLVVIGPCSLHDPVSALEYADRLAELAPQVSDQLLLVMRAYVEKPRTTIGWKGLVYDPQLDGTGDMAGGLELSRRLMLGMLERGLPIATELLQPLVAGYFDDLLGWAAIGARTSESQVHREMVSGLDLPVGFKNGTDGSIGIATDAMRSAAHPHQHFGIDALGRPSLVQTQGNPDTHLVLRGGHAGPNFDAASVQQIRQGLEKLGLDASIMVDCSHANSGKDPLRQPAVLDSVLDQRVAGDASLRGVMLESHLFDGCQPLSGELRYGVSITDGCLGWSGTEALLLGAAERLRRG</sequence>
<keyword evidence="6 8" id="KW-0057">Aromatic amino acid biosynthesis</keyword>
<comment type="pathway">
    <text evidence="2 8">Metabolic intermediate biosynthesis; chorismate biosynthesis; chorismate from D-erythrose 4-phosphate and phosphoenolpyruvate: step 1/7.</text>
</comment>
<keyword evidence="4 8" id="KW-0028">Amino-acid biosynthesis</keyword>
<dbReference type="GO" id="GO:0009073">
    <property type="term" value="P:aromatic amino acid family biosynthetic process"/>
    <property type="evidence" value="ECO:0007669"/>
    <property type="project" value="UniProtKB-KW"/>
</dbReference>
<reference evidence="11" key="2">
    <citation type="submission" date="2019-06" db="EMBL/GenBank/DDBJ databases">
        <title>AzeR, a transcriptional regulator that responds to azelaic acid in Pseudomonas nitroreducens.</title>
        <authorList>
            <person name="Bez C."/>
            <person name="Javvadi S.G."/>
            <person name="Bertani I."/>
            <person name="Devescovi G."/>
            <person name="Studholme D.J."/>
            <person name="Geller A."/>
            <person name="Levy A."/>
            <person name="Venturi V."/>
        </authorList>
    </citation>
    <scope>NUCLEOTIDE SEQUENCE [LARGE SCALE GENOMIC DNA]</scope>
    <source>
        <strain evidence="11">DSM 9128</strain>
    </source>
</reference>
<dbReference type="GO" id="GO:0003849">
    <property type="term" value="F:3-deoxy-7-phosphoheptulonate synthase activity"/>
    <property type="evidence" value="ECO:0007669"/>
    <property type="project" value="UniProtKB-EC"/>
</dbReference>
<dbReference type="AlphaFoldDB" id="A0A5R8ZVN5"/>
<evidence type="ECO:0000256" key="8">
    <source>
        <dbReference type="PIRNR" id="PIRNR001361"/>
    </source>
</evidence>
<dbReference type="Gene3D" id="3.20.20.70">
    <property type="entry name" value="Aldolase class I"/>
    <property type="match status" value="1"/>
</dbReference>
<dbReference type="PIRSF" id="PIRSF001361">
    <property type="entry name" value="DAHP_synthase"/>
    <property type="match status" value="1"/>
</dbReference>
<name>A0A5R8ZVN5_PSENT</name>
<evidence type="ECO:0000313" key="10">
    <source>
        <dbReference type="EMBL" id="TLP69529.1"/>
    </source>
</evidence>
<proteinExistence type="inferred from homology"/>
<dbReference type="PANTHER" id="PTHR21225">
    <property type="entry name" value="PHOSPHO-2-DEHYDRO-3-DEOXYHEPTONATE ALDOLASE DAHP SYNTHETASE"/>
    <property type="match status" value="1"/>
</dbReference>
<comment type="similarity">
    <text evidence="3 8">Belongs to the class-I DAHP synthase family.</text>
</comment>
<evidence type="ECO:0000256" key="5">
    <source>
        <dbReference type="ARBA" id="ARBA00022679"/>
    </source>
</evidence>
<evidence type="ECO:0000256" key="7">
    <source>
        <dbReference type="ARBA" id="ARBA00047508"/>
    </source>
</evidence>
<dbReference type="UniPathway" id="UPA00053">
    <property type="reaction ID" value="UER00084"/>
</dbReference>
<dbReference type="NCBIfam" id="TIGR00034">
    <property type="entry name" value="aroFGH"/>
    <property type="match status" value="1"/>
</dbReference>
<dbReference type="Proteomes" id="UP000307510">
    <property type="component" value="Unassembled WGS sequence"/>
</dbReference>
<dbReference type="NCBIfam" id="NF009395">
    <property type="entry name" value="PRK12755.1"/>
    <property type="match status" value="1"/>
</dbReference>
<evidence type="ECO:0000256" key="4">
    <source>
        <dbReference type="ARBA" id="ARBA00022605"/>
    </source>
</evidence>
<reference evidence="10 11" key="1">
    <citation type="submission" date="2019-05" db="EMBL/GenBank/DDBJ databases">
        <authorList>
            <person name="Moore K."/>
            <person name="O'Neill P."/>
            <person name="Farbos A."/>
            <person name="Studholme D.J."/>
        </authorList>
    </citation>
    <scope>NUCLEOTIDE SEQUENCE [LARGE SCALE GENOMIC DNA]</scope>
    <source>
        <strain evidence="10 11">DSM 9128</strain>
    </source>
</reference>
<dbReference type="InterPro" id="IPR006218">
    <property type="entry name" value="DAHP1/KDSA"/>
</dbReference>
<evidence type="ECO:0000256" key="3">
    <source>
        <dbReference type="ARBA" id="ARBA00007985"/>
    </source>
</evidence>
<evidence type="ECO:0000313" key="11">
    <source>
        <dbReference type="Proteomes" id="UP000307510"/>
    </source>
</evidence>
<dbReference type="Pfam" id="PF00793">
    <property type="entry name" value="DAHP_synth_1"/>
    <property type="match status" value="1"/>
</dbReference>
<dbReference type="EC" id="2.5.1.54" evidence="8"/>
<dbReference type="SUPFAM" id="SSF51569">
    <property type="entry name" value="Aldolase"/>
    <property type="match status" value="1"/>
</dbReference>
<comment type="catalytic activity">
    <reaction evidence="7 8">
        <text>D-erythrose 4-phosphate + phosphoenolpyruvate + H2O = 7-phospho-2-dehydro-3-deoxy-D-arabino-heptonate + phosphate</text>
        <dbReference type="Rhea" id="RHEA:14717"/>
        <dbReference type="ChEBI" id="CHEBI:15377"/>
        <dbReference type="ChEBI" id="CHEBI:16897"/>
        <dbReference type="ChEBI" id="CHEBI:43474"/>
        <dbReference type="ChEBI" id="CHEBI:58394"/>
        <dbReference type="ChEBI" id="CHEBI:58702"/>
        <dbReference type="EC" id="2.5.1.54"/>
    </reaction>
</comment>